<accession>A0A7U2R2M7</accession>
<protein>
    <submittedName>
        <fullName evidence="1">Uncharacterized protein</fullName>
    </submittedName>
</protein>
<gene>
    <name evidence="1" type="ORF">F9C07_2077295</name>
</gene>
<evidence type="ECO:0000313" key="2">
    <source>
        <dbReference type="Proteomes" id="UP000596276"/>
    </source>
</evidence>
<dbReference type="EMBL" id="CP044616">
    <property type="protein sequence ID" value="QRD93162.1"/>
    <property type="molecule type" value="Genomic_DNA"/>
</dbReference>
<dbReference type="VEuPathDB" id="FungiDB:F9C07_2077295"/>
<evidence type="ECO:0000313" key="1">
    <source>
        <dbReference type="EMBL" id="QRD93162.1"/>
    </source>
</evidence>
<reference evidence="2" key="1">
    <citation type="journal article" date="2021" name="G3 (Bethesda)">
        <title>Chromosome assembled and annotated genome sequence of Aspergillus flavus NRRL 3357.</title>
        <authorList>
            <person name="Skerker J.M."/>
            <person name="Pianalto K.M."/>
            <person name="Mondo S.J."/>
            <person name="Yang K."/>
            <person name="Arkin A.P."/>
            <person name="Keller N.P."/>
            <person name="Grigoriev I.V."/>
            <person name="Louise Glass N.L."/>
        </authorList>
    </citation>
    <scope>NUCLEOTIDE SEQUENCE [LARGE SCALE GENOMIC DNA]</scope>
    <source>
        <strain evidence="2">ATCC 200026 / FGSC A1120 / IAM 13836 / NRRL 3357 / JCM 12722 / SRRC 167</strain>
    </source>
</reference>
<organism evidence="1 2">
    <name type="scientific">Aspergillus flavus (strain ATCC 200026 / FGSC A1120 / IAM 13836 / NRRL 3357 / JCM 12722 / SRRC 167)</name>
    <dbReference type="NCBI Taxonomy" id="332952"/>
    <lineage>
        <taxon>Eukaryota</taxon>
        <taxon>Fungi</taxon>
        <taxon>Dikarya</taxon>
        <taxon>Ascomycota</taxon>
        <taxon>Pezizomycotina</taxon>
        <taxon>Eurotiomycetes</taxon>
        <taxon>Eurotiomycetidae</taxon>
        <taxon>Eurotiales</taxon>
        <taxon>Aspergillaceae</taxon>
        <taxon>Aspergillus</taxon>
        <taxon>Aspergillus subgen. Circumdati</taxon>
    </lineage>
</organism>
<dbReference type="Proteomes" id="UP000596276">
    <property type="component" value="Chromosome 8"/>
</dbReference>
<keyword evidence="2" id="KW-1185">Reference proteome</keyword>
<dbReference type="AlphaFoldDB" id="A0A7U2R2M7"/>
<name>A0A7U2R2M7_ASPFN</name>
<sequence length="110" mass="12161">MQAIHLLCLSSPRRPRRLHQRDGFVPLNPARRNGFVEHPHRTGSWYQKSGRNPHIADLRAVVAVGQASAEVGMNVRGVCSTLQSSRHTYLLNLHAMLLLQAGIPADHVSG</sequence>
<proteinExistence type="predicted"/>